<dbReference type="GO" id="GO:0051028">
    <property type="term" value="P:mRNA transport"/>
    <property type="evidence" value="ECO:0007669"/>
    <property type="project" value="UniProtKB-KW"/>
</dbReference>
<keyword evidence="13" id="KW-0472">Membrane</keyword>
<keyword evidence="5" id="KW-0479">Metal-binding</keyword>
<feature type="region of interest" description="Disordered" evidence="20">
    <location>
        <begin position="665"/>
        <end position="742"/>
    </location>
</feature>
<dbReference type="GO" id="GO:0008139">
    <property type="term" value="F:nuclear localization sequence binding"/>
    <property type="evidence" value="ECO:0007669"/>
    <property type="project" value="TreeGrafter"/>
</dbReference>
<dbReference type="PANTHER" id="PTHR23193">
    <property type="entry name" value="NUCLEAR PORE COMPLEX PROTEIN NUP"/>
    <property type="match status" value="1"/>
</dbReference>
<evidence type="ECO:0000256" key="6">
    <source>
        <dbReference type="ARBA" id="ARBA00022771"/>
    </source>
</evidence>
<feature type="compositionally biased region" description="Acidic residues" evidence="20">
    <location>
        <begin position="13"/>
        <end position="24"/>
    </location>
</feature>
<dbReference type="EMBL" id="KK120436">
    <property type="protein sequence ID" value="KFM78282.1"/>
    <property type="molecule type" value="Genomic_DNA"/>
</dbReference>
<evidence type="ECO:0000256" key="17">
    <source>
        <dbReference type="ARBA" id="ARBA00078197"/>
    </source>
</evidence>
<feature type="domain" description="RanBP2-type" evidence="21">
    <location>
        <begin position="501"/>
        <end position="530"/>
    </location>
</feature>
<keyword evidence="11" id="KW-0238">DNA-binding</keyword>
<evidence type="ECO:0000256" key="20">
    <source>
        <dbReference type="SAM" id="MobiDB-lite"/>
    </source>
</evidence>
<keyword evidence="10" id="KW-0811">Translocation</keyword>
<dbReference type="PROSITE" id="PS01358">
    <property type="entry name" value="ZF_RANBP2_1"/>
    <property type="match status" value="1"/>
</dbReference>
<evidence type="ECO:0000256" key="9">
    <source>
        <dbReference type="ARBA" id="ARBA00022927"/>
    </source>
</evidence>
<keyword evidence="6 19" id="KW-0863">Zinc-finger</keyword>
<feature type="compositionally biased region" description="Polar residues" evidence="20">
    <location>
        <begin position="667"/>
        <end position="727"/>
    </location>
</feature>
<keyword evidence="8" id="KW-0862">Zinc</keyword>
<protein>
    <recommendedName>
        <fullName evidence="16">Nuclear pore complex protein Nup153</fullName>
    </recommendedName>
    <alternativeName>
        <fullName evidence="18">153 kDa nucleoporin</fullName>
    </alternativeName>
    <alternativeName>
        <fullName evidence="17">Nucleoporin Nup153</fullName>
    </alternativeName>
</protein>
<keyword evidence="9" id="KW-0653">Protein transport</keyword>
<comment type="subcellular location">
    <subcellularLocation>
        <location evidence="2">Nucleus membrane</location>
    </subcellularLocation>
    <subcellularLocation>
        <location evidence="3">Nucleus</location>
        <location evidence="3">Nuclear pore complex</location>
    </subcellularLocation>
</comment>
<keyword evidence="4" id="KW-0813">Transport</keyword>
<evidence type="ECO:0000256" key="16">
    <source>
        <dbReference type="ARBA" id="ARBA00068609"/>
    </source>
</evidence>
<accession>A0A087ULP3</accession>
<feature type="region of interest" description="Disordered" evidence="20">
    <location>
        <begin position="143"/>
        <end position="186"/>
    </location>
</feature>
<feature type="compositionally biased region" description="Low complexity" evidence="20">
    <location>
        <begin position="163"/>
        <end position="176"/>
    </location>
</feature>
<dbReference type="GO" id="GO:0005643">
    <property type="term" value="C:nuclear pore"/>
    <property type="evidence" value="ECO:0007669"/>
    <property type="project" value="UniProtKB-SubCell"/>
</dbReference>
<dbReference type="PANTHER" id="PTHR23193:SF23">
    <property type="entry name" value="NUCLEAR PORE COMPLEX PROTEIN NUP153"/>
    <property type="match status" value="1"/>
</dbReference>
<evidence type="ECO:0000313" key="22">
    <source>
        <dbReference type="EMBL" id="KFM78282.1"/>
    </source>
</evidence>
<dbReference type="InterPro" id="IPR036443">
    <property type="entry name" value="Znf_RanBP2_sf"/>
</dbReference>
<evidence type="ECO:0000256" key="12">
    <source>
        <dbReference type="ARBA" id="ARBA00023132"/>
    </source>
</evidence>
<dbReference type="InterPro" id="IPR001876">
    <property type="entry name" value="Znf_RanBP2"/>
</dbReference>
<dbReference type="GO" id="GO:0006405">
    <property type="term" value="P:RNA export from nucleus"/>
    <property type="evidence" value="ECO:0007669"/>
    <property type="project" value="TreeGrafter"/>
</dbReference>
<feature type="non-terminal residue" evidence="22">
    <location>
        <position position="742"/>
    </location>
</feature>
<keyword evidence="7" id="KW-0509">mRNA transport</keyword>
<dbReference type="GO" id="GO:0003677">
    <property type="term" value="F:DNA binding"/>
    <property type="evidence" value="ECO:0007669"/>
    <property type="project" value="UniProtKB-KW"/>
</dbReference>
<sequence length="742" mass="79543">MSSSEEQPGCSTDDVEDELSPEDDFQPHITSRPSKRPKLSHDHNPAILNAGTQTWLDSPSSSSLFSPTNIHAPSATSHSSLIGRKEPTINLNGGDDHSENSDGSASTSGCSSLVSSHKDRPNFLPSPCLRLRENAFENLRGEINDNRKNVTPQKNSLASDVNSSRSPLWSSTSRPSVKYPRSPSVIQSNQPSFNLSKFIGPSKLNPLVERKVASPFYEGKTSFGGASSNCRTSLGIAPYQVERPLRNHIRVQVKQSEDSLEGMSSAAKRILQTLEKMSSPVMDAKKIPNTNKSPVDLSLYLTPRKARRNTVLTPTSTTKGPPIADISTISRLATLKNHGLKRCRISPVDKISTESSILNVEEKEHRQIIDQGGLANSSFDDVSKGGGGKMRTKLNQQHRPCKEISENEVNYDTPLPNVPLPISKLPTFTFHPDSQVDKTSSVAKSVSSFAYQPDRQVDKTSSVSKGFVFSDPIELMLPNSALPETSVSLPKSTKGFSFTAPSSTWECGTCWVRNPETENKCLACETWRLSKEPSADVKPSCSDQPSSTFKTTSASADSLFVANTSQTSVTSGFKFGAGVNTFVSSASTNKTTGFKIPINSASSHTASFGGFSLDSCKTSNSVSTTENSESHSSEIQKSTAETCITTSASNSTISSLSSSKPMIVCTSEGNTDSIKETPSPQQATSNADTSSVTTPAKETESTLLKGNVDISNTAAFKSNPSVESVTPSFPKAGLSSPKNLAV</sequence>
<evidence type="ECO:0000256" key="10">
    <source>
        <dbReference type="ARBA" id="ARBA00023010"/>
    </source>
</evidence>
<evidence type="ECO:0000256" key="18">
    <source>
        <dbReference type="ARBA" id="ARBA00079437"/>
    </source>
</evidence>
<dbReference type="OrthoDB" id="6437724at2759"/>
<dbReference type="Proteomes" id="UP000054359">
    <property type="component" value="Unassembled WGS sequence"/>
</dbReference>
<feature type="compositionally biased region" description="Low complexity" evidence="20">
    <location>
        <begin position="101"/>
        <end position="115"/>
    </location>
</feature>
<proteinExistence type="inferred from homology"/>
<dbReference type="AlphaFoldDB" id="A0A087ULP3"/>
<dbReference type="Gene3D" id="4.10.1060.10">
    <property type="entry name" value="Zinc finger, RanBP2-type"/>
    <property type="match status" value="1"/>
</dbReference>
<evidence type="ECO:0000256" key="8">
    <source>
        <dbReference type="ARBA" id="ARBA00022833"/>
    </source>
</evidence>
<feature type="compositionally biased region" description="Polar residues" evidence="20">
    <location>
        <begin position="68"/>
        <end position="80"/>
    </location>
</feature>
<dbReference type="SUPFAM" id="SSF90209">
    <property type="entry name" value="Ran binding protein zinc finger-like"/>
    <property type="match status" value="1"/>
</dbReference>
<evidence type="ECO:0000256" key="4">
    <source>
        <dbReference type="ARBA" id="ARBA00022448"/>
    </source>
</evidence>
<dbReference type="InterPro" id="IPR026054">
    <property type="entry name" value="Nucleoporin"/>
</dbReference>
<gene>
    <name evidence="22" type="ORF">X975_10309</name>
</gene>
<dbReference type="GO" id="GO:0031965">
    <property type="term" value="C:nuclear membrane"/>
    <property type="evidence" value="ECO:0007669"/>
    <property type="project" value="UniProtKB-SubCell"/>
</dbReference>
<keyword evidence="12" id="KW-0906">Nuclear pore complex</keyword>
<dbReference type="GO" id="GO:0017056">
    <property type="term" value="F:structural constituent of nuclear pore"/>
    <property type="evidence" value="ECO:0007669"/>
    <property type="project" value="TreeGrafter"/>
</dbReference>
<evidence type="ECO:0000256" key="5">
    <source>
        <dbReference type="ARBA" id="ARBA00022723"/>
    </source>
</evidence>
<dbReference type="Pfam" id="PF08604">
    <property type="entry name" value="Nup153"/>
    <property type="match status" value="1"/>
</dbReference>
<evidence type="ECO:0000256" key="15">
    <source>
        <dbReference type="ARBA" id="ARBA00060842"/>
    </source>
</evidence>
<name>A0A087ULP3_STEMI</name>
<evidence type="ECO:0000259" key="21">
    <source>
        <dbReference type="PROSITE" id="PS50199"/>
    </source>
</evidence>
<evidence type="ECO:0000256" key="7">
    <source>
        <dbReference type="ARBA" id="ARBA00022816"/>
    </source>
</evidence>
<evidence type="ECO:0000256" key="3">
    <source>
        <dbReference type="ARBA" id="ARBA00004567"/>
    </source>
</evidence>
<evidence type="ECO:0000256" key="14">
    <source>
        <dbReference type="ARBA" id="ARBA00023242"/>
    </source>
</evidence>
<evidence type="ECO:0000256" key="13">
    <source>
        <dbReference type="ARBA" id="ARBA00023136"/>
    </source>
</evidence>
<feature type="compositionally biased region" description="Low complexity" evidence="20">
    <location>
        <begin position="58"/>
        <end position="67"/>
    </location>
</feature>
<dbReference type="PROSITE" id="PS50199">
    <property type="entry name" value="ZF_RANBP2_2"/>
    <property type="match status" value="1"/>
</dbReference>
<keyword evidence="23" id="KW-1185">Reference proteome</keyword>
<dbReference type="GO" id="GO:0008270">
    <property type="term" value="F:zinc ion binding"/>
    <property type="evidence" value="ECO:0007669"/>
    <property type="project" value="UniProtKB-KW"/>
</dbReference>
<comment type="cofactor">
    <cofactor evidence="1">
        <name>Zn(2+)</name>
        <dbReference type="ChEBI" id="CHEBI:29105"/>
    </cofactor>
</comment>
<evidence type="ECO:0000313" key="23">
    <source>
        <dbReference type="Proteomes" id="UP000054359"/>
    </source>
</evidence>
<dbReference type="InterPro" id="IPR013913">
    <property type="entry name" value="Nup153_N"/>
</dbReference>
<organism evidence="22 23">
    <name type="scientific">Stegodyphus mimosarum</name>
    <name type="common">African social velvet spider</name>
    <dbReference type="NCBI Taxonomy" id="407821"/>
    <lineage>
        <taxon>Eukaryota</taxon>
        <taxon>Metazoa</taxon>
        <taxon>Ecdysozoa</taxon>
        <taxon>Arthropoda</taxon>
        <taxon>Chelicerata</taxon>
        <taxon>Arachnida</taxon>
        <taxon>Araneae</taxon>
        <taxon>Araneomorphae</taxon>
        <taxon>Entelegynae</taxon>
        <taxon>Eresoidea</taxon>
        <taxon>Eresidae</taxon>
        <taxon>Stegodyphus</taxon>
    </lineage>
</organism>
<dbReference type="GO" id="GO:0006606">
    <property type="term" value="P:protein import into nucleus"/>
    <property type="evidence" value="ECO:0007669"/>
    <property type="project" value="TreeGrafter"/>
</dbReference>
<evidence type="ECO:0000256" key="19">
    <source>
        <dbReference type="PROSITE-ProRule" id="PRU00322"/>
    </source>
</evidence>
<keyword evidence="14" id="KW-0539">Nucleus</keyword>
<evidence type="ECO:0000256" key="11">
    <source>
        <dbReference type="ARBA" id="ARBA00023125"/>
    </source>
</evidence>
<dbReference type="STRING" id="407821.A0A087ULP3"/>
<comment type="similarity">
    <text evidence="15">Belongs to the NUP153 family.</text>
</comment>
<feature type="region of interest" description="Disordered" evidence="20">
    <location>
        <begin position="1"/>
        <end position="127"/>
    </location>
</feature>
<evidence type="ECO:0000256" key="1">
    <source>
        <dbReference type="ARBA" id="ARBA00001947"/>
    </source>
</evidence>
<reference evidence="22 23" key="1">
    <citation type="submission" date="2013-11" db="EMBL/GenBank/DDBJ databases">
        <title>Genome sequencing of Stegodyphus mimosarum.</title>
        <authorList>
            <person name="Bechsgaard J."/>
        </authorList>
    </citation>
    <scope>NUCLEOTIDE SEQUENCE [LARGE SCALE GENOMIC DNA]</scope>
</reference>
<feature type="compositionally biased region" description="Polar residues" evidence="20">
    <location>
        <begin position="149"/>
        <end position="162"/>
    </location>
</feature>
<evidence type="ECO:0000256" key="2">
    <source>
        <dbReference type="ARBA" id="ARBA00004126"/>
    </source>
</evidence>
<feature type="compositionally biased region" description="Polar residues" evidence="20">
    <location>
        <begin position="1"/>
        <end position="10"/>
    </location>
</feature>